<dbReference type="EMBL" id="CAJEWN010000125">
    <property type="protein sequence ID" value="CAD2167220.1"/>
    <property type="molecule type" value="Genomic_DNA"/>
</dbReference>
<organism evidence="2 3">
    <name type="scientific">Meloidogyne enterolobii</name>
    <name type="common">Root-knot nematode worm</name>
    <name type="synonym">Meloidogyne mayaguensis</name>
    <dbReference type="NCBI Taxonomy" id="390850"/>
    <lineage>
        <taxon>Eukaryota</taxon>
        <taxon>Metazoa</taxon>
        <taxon>Ecdysozoa</taxon>
        <taxon>Nematoda</taxon>
        <taxon>Chromadorea</taxon>
        <taxon>Rhabditida</taxon>
        <taxon>Tylenchina</taxon>
        <taxon>Tylenchomorpha</taxon>
        <taxon>Tylenchoidea</taxon>
        <taxon>Meloidogynidae</taxon>
        <taxon>Meloidogyninae</taxon>
        <taxon>Meloidogyne</taxon>
    </lineage>
</organism>
<accession>A0A6V7UX64</accession>
<proteinExistence type="predicted"/>
<name>A0A6V7UX64_MELEN</name>
<dbReference type="OrthoDB" id="10486594at2759"/>
<feature type="signal peptide" evidence="1">
    <location>
        <begin position="1"/>
        <end position="23"/>
    </location>
</feature>
<evidence type="ECO:0000313" key="2">
    <source>
        <dbReference type="EMBL" id="CAD2167220.1"/>
    </source>
</evidence>
<dbReference type="Proteomes" id="UP000580250">
    <property type="component" value="Unassembled WGS sequence"/>
</dbReference>
<evidence type="ECO:0000256" key="1">
    <source>
        <dbReference type="SAM" id="SignalP"/>
    </source>
</evidence>
<sequence length="100" mass="11342">MNFLTLIKSCIFILLIQQNLICAQVLRGLPTFPTYNPPNPFESKNWATADNSASKYPDNRNYNSNTVNNNGPYLYRSQNIPSRFGNGWFVQCTTRNCATG</sequence>
<feature type="chain" id="PRO_5027601419" evidence="1">
    <location>
        <begin position="24"/>
        <end position="100"/>
    </location>
</feature>
<keyword evidence="1" id="KW-0732">Signal</keyword>
<evidence type="ECO:0000313" key="3">
    <source>
        <dbReference type="Proteomes" id="UP000580250"/>
    </source>
</evidence>
<reference evidence="2 3" key="1">
    <citation type="submission" date="2020-08" db="EMBL/GenBank/DDBJ databases">
        <authorList>
            <person name="Koutsovoulos G."/>
            <person name="Danchin GJ E."/>
        </authorList>
    </citation>
    <scope>NUCLEOTIDE SEQUENCE [LARGE SCALE GENOMIC DNA]</scope>
</reference>
<protein>
    <submittedName>
        <fullName evidence="2">Uncharacterized protein</fullName>
    </submittedName>
</protein>
<dbReference type="AlphaFoldDB" id="A0A6V7UX64"/>
<gene>
    <name evidence="2" type="ORF">MENT_LOCUS18500</name>
</gene>
<comment type="caution">
    <text evidence="2">The sequence shown here is derived from an EMBL/GenBank/DDBJ whole genome shotgun (WGS) entry which is preliminary data.</text>
</comment>